<feature type="compositionally biased region" description="Low complexity" evidence="1">
    <location>
        <begin position="41"/>
        <end position="74"/>
    </location>
</feature>
<accession>A0ABT2FXU4</accession>
<protein>
    <recommendedName>
        <fullName evidence="5">Secreted protein</fullName>
    </recommendedName>
</protein>
<feature type="signal peptide" evidence="2">
    <location>
        <begin position="1"/>
        <end position="23"/>
    </location>
</feature>
<dbReference type="RefSeq" id="WP_259428124.1">
    <property type="nucleotide sequence ID" value="NZ_JANWTC010000007.1"/>
</dbReference>
<evidence type="ECO:0000313" key="4">
    <source>
        <dbReference type="Proteomes" id="UP001205965"/>
    </source>
</evidence>
<proteinExistence type="predicted"/>
<dbReference type="PROSITE" id="PS51257">
    <property type="entry name" value="PROKAR_LIPOPROTEIN"/>
    <property type="match status" value="1"/>
</dbReference>
<organism evidence="3 4">
    <name type="scientific">Corynebacterium lemuris</name>
    <dbReference type="NCBI Taxonomy" id="1859292"/>
    <lineage>
        <taxon>Bacteria</taxon>
        <taxon>Bacillati</taxon>
        <taxon>Actinomycetota</taxon>
        <taxon>Actinomycetes</taxon>
        <taxon>Mycobacteriales</taxon>
        <taxon>Corynebacteriaceae</taxon>
        <taxon>Corynebacterium</taxon>
    </lineage>
</organism>
<gene>
    <name evidence="3" type="ORF">NYP18_10410</name>
</gene>
<reference evidence="3 4" key="1">
    <citation type="submission" date="2022-08" db="EMBL/GenBank/DDBJ databases">
        <title>YIM 101645 draft genome.</title>
        <authorList>
            <person name="Chen X."/>
        </authorList>
    </citation>
    <scope>NUCLEOTIDE SEQUENCE [LARGE SCALE GENOMIC DNA]</scope>
    <source>
        <strain evidence="3 4">YIM 101645</strain>
    </source>
</reference>
<evidence type="ECO:0008006" key="5">
    <source>
        <dbReference type="Google" id="ProtNLM"/>
    </source>
</evidence>
<sequence length="171" mass="18383">MILHHPRPLTVLLTLGAALFLSACTDDGDSAAGTVTETMTVTPGATMPTTTATTTGTPDPGTPTLATTTTQVTPPTTPDRPGSCEPDFFLDEFTSPVVMFCDGAWARAGQAQTDHVLVFHYRDGRWLSHPHDGRDVFTQYPCYDEENLRATGAPEELISQVSLCEPEDEQG</sequence>
<keyword evidence="4" id="KW-1185">Reference proteome</keyword>
<evidence type="ECO:0000256" key="2">
    <source>
        <dbReference type="SAM" id="SignalP"/>
    </source>
</evidence>
<evidence type="ECO:0000256" key="1">
    <source>
        <dbReference type="SAM" id="MobiDB-lite"/>
    </source>
</evidence>
<comment type="caution">
    <text evidence="3">The sequence shown here is derived from an EMBL/GenBank/DDBJ whole genome shotgun (WGS) entry which is preliminary data.</text>
</comment>
<evidence type="ECO:0000313" key="3">
    <source>
        <dbReference type="EMBL" id="MCS5480066.1"/>
    </source>
</evidence>
<name>A0ABT2FXU4_9CORY</name>
<feature type="region of interest" description="Disordered" evidence="1">
    <location>
        <begin position="41"/>
        <end position="82"/>
    </location>
</feature>
<dbReference type="Proteomes" id="UP001205965">
    <property type="component" value="Unassembled WGS sequence"/>
</dbReference>
<keyword evidence="2" id="KW-0732">Signal</keyword>
<feature type="chain" id="PRO_5046506680" description="Secreted protein" evidence="2">
    <location>
        <begin position="24"/>
        <end position="171"/>
    </location>
</feature>
<dbReference type="EMBL" id="JANWTC010000007">
    <property type="protein sequence ID" value="MCS5480066.1"/>
    <property type="molecule type" value="Genomic_DNA"/>
</dbReference>